<sequence>MPIRVRSRLLTGSREDAADLRRGGGHARTAGLAAAALVPVLALTAACGGGGGDKAKKDPGPVRASGAVSTAKLTSALLTSKDVPHVQVLPAGSKTQLLGPATTVDKADCQPVADQWSSQPKHPRQVYTGAMVTDTADKDKKAKEISLSVIASYTPGTAKTVLDELATALKTCHGFKATRNGAVTSYTVQQVPSPAGRAPLGDQEVSYTIADSARGAAGVVLVTVVRSGDATAAYETVRADHTAATLREAIPLKQAEKLKAAATGN</sequence>
<dbReference type="AlphaFoldDB" id="A0A1I2FWQ6"/>
<dbReference type="RefSeq" id="WP_093714094.1">
    <property type="nucleotide sequence ID" value="NZ_FONG01000008.1"/>
</dbReference>
<dbReference type="OrthoDB" id="4180765at2"/>
<dbReference type="InterPro" id="IPR026954">
    <property type="entry name" value="PknH-like_Extracell"/>
</dbReference>
<protein>
    <submittedName>
        <fullName evidence="2">PknH-like extracellular domain-containing protein</fullName>
    </submittedName>
</protein>
<reference evidence="2 3" key="1">
    <citation type="submission" date="2016-10" db="EMBL/GenBank/DDBJ databases">
        <authorList>
            <person name="de Groot N.N."/>
        </authorList>
    </citation>
    <scope>NUCLEOTIDE SEQUENCE [LARGE SCALE GENOMIC DNA]</scope>
    <source>
        <strain evidence="2 3">CGMCC 4.3510</strain>
    </source>
</reference>
<dbReference type="STRING" id="380248.SAMN05216251_10897"/>
<accession>A0A1I2FWQ6</accession>
<feature type="domain" description="PknH-like extracellular" evidence="1">
    <location>
        <begin position="69"/>
        <end position="197"/>
    </location>
</feature>
<organism evidence="2 3">
    <name type="scientific">Actinacidiphila alni</name>
    <dbReference type="NCBI Taxonomy" id="380248"/>
    <lineage>
        <taxon>Bacteria</taxon>
        <taxon>Bacillati</taxon>
        <taxon>Actinomycetota</taxon>
        <taxon>Actinomycetes</taxon>
        <taxon>Kitasatosporales</taxon>
        <taxon>Streptomycetaceae</taxon>
        <taxon>Actinacidiphila</taxon>
    </lineage>
</organism>
<name>A0A1I2FWQ6_9ACTN</name>
<evidence type="ECO:0000259" key="1">
    <source>
        <dbReference type="Pfam" id="PF14032"/>
    </source>
</evidence>
<keyword evidence="3" id="KW-1185">Reference proteome</keyword>
<proteinExistence type="predicted"/>
<gene>
    <name evidence="2" type="ORF">SAMN05216251_10897</name>
</gene>
<dbReference type="EMBL" id="FONG01000008">
    <property type="protein sequence ID" value="SFF09259.1"/>
    <property type="molecule type" value="Genomic_DNA"/>
</dbReference>
<dbReference type="Proteomes" id="UP000199323">
    <property type="component" value="Unassembled WGS sequence"/>
</dbReference>
<dbReference type="Pfam" id="PF14032">
    <property type="entry name" value="PknH_C"/>
    <property type="match status" value="1"/>
</dbReference>
<evidence type="ECO:0000313" key="2">
    <source>
        <dbReference type="EMBL" id="SFF09259.1"/>
    </source>
</evidence>
<evidence type="ECO:0000313" key="3">
    <source>
        <dbReference type="Proteomes" id="UP000199323"/>
    </source>
</evidence>